<name>A0A2A9MLZ7_BESBE</name>
<dbReference type="GeneID" id="40309652"/>
<dbReference type="Proteomes" id="UP000224006">
    <property type="component" value="Chromosome III"/>
</dbReference>
<reference evidence="1 2" key="1">
    <citation type="submission" date="2017-09" db="EMBL/GenBank/DDBJ databases">
        <title>Genome sequencing of Besnoitia besnoiti strain Bb-Ger1.</title>
        <authorList>
            <person name="Schares G."/>
            <person name="Venepally P."/>
            <person name="Lorenzi H.A."/>
        </authorList>
    </citation>
    <scope>NUCLEOTIDE SEQUENCE [LARGE SCALE GENOMIC DNA]</scope>
    <source>
        <strain evidence="1 2">Bb-Ger1</strain>
    </source>
</reference>
<dbReference type="KEGG" id="bbes:BESB_047220"/>
<organism evidence="1 2">
    <name type="scientific">Besnoitia besnoiti</name>
    <name type="common">Apicomplexan protozoan</name>
    <dbReference type="NCBI Taxonomy" id="94643"/>
    <lineage>
        <taxon>Eukaryota</taxon>
        <taxon>Sar</taxon>
        <taxon>Alveolata</taxon>
        <taxon>Apicomplexa</taxon>
        <taxon>Conoidasida</taxon>
        <taxon>Coccidia</taxon>
        <taxon>Eucoccidiorida</taxon>
        <taxon>Eimeriorina</taxon>
        <taxon>Sarcocystidae</taxon>
        <taxon>Besnoitia</taxon>
    </lineage>
</organism>
<gene>
    <name evidence="1" type="ORF">BESB_047220</name>
</gene>
<protein>
    <submittedName>
        <fullName evidence="1">Uncharacterized protein</fullName>
    </submittedName>
</protein>
<evidence type="ECO:0000313" key="2">
    <source>
        <dbReference type="Proteomes" id="UP000224006"/>
    </source>
</evidence>
<dbReference type="RefSeq" id="XP_029220539.1">
    <property type="nucleotide sequence ID" value="XM_029363173.1"/>
</dbReference>
<proteinExistence type="predicted"/>
<evidence type="ECO:0000313" key="1">
    <source>
        <dbReference type="EMBL" id="PFH36530.1"/>
    </source>
</evidence>
<comment type="caution">
    <text evidence="1">The sequence shown here is derived from an EMBL/GenBank/DDBJ whole genome shotgun (WGS) entry which is preliminary data.</text>
</comment>
<dbReference type="AlphaFoldDB" id="A0A2A9MLZ7"/>
<dbReference type="VEuPathDB" id="ToxoDB:BESB_047220"/>
<sequence length="137" mass="15606">MRLALQDNRAGLPATLIHLGNGMSLKVEYHLDFRLQNIHFKLCTKDNRFIMFFFIPIAYLQDIAIPEELDPAVHASCYDRVRKFVRRPQRAAVLQVSEWPKVIPLNRKQQQLSGDAEPYLLGSGGRVIHAAICISPP</sequence>
<dbReference type="EMBL" id="NWUJ01000003">
    <property type="protein sequence ID" value="PFH36530.1"/>
    <property type="molecule type" value="Genomic_DNA"/>
</dbReference>
<keyword evidence="2" id="KW-1185">Reference proteome</keyword>
<accession>A0A2A9MLZ7</accession>
<dbReference type="OrthoDB" id="10352568at2759"/>